<accession>A0ABZ2GVZ5</accession>
<name>A0ABZ2GVZ5_9BURK</name>
<keyword evidence="3" id="KW-1185">Reference proteome</keyword>
<dbReference type="CDD" id="cd04301">
    <property type="entry name" value="NAT_SF"/>
    <property type="match status" value="1"/>
</dbReference>
<dbReference type="Pfam" id="PF00583">
    <property type="entry name" value="Acetyltransf_1"/>
    <property type="match status" value="1"/>
</dbReference>
<reference evidence="2 3" key="1">
    <citation type="submission" date="2024-01" db="EMBL/GenBank/DDBJ databases">
        <title>Draft genome sequences of nine bacterial species from freshwater ponds near Washington, DC.</title>
        <authorList>
            <person name="Pavloudi C."/>
            <person name="Oliver L."/>
            <person name="Slattery K."/>
            <person name="Lissner G."/>
            <person name="Saw J.H."/>
        </authorList>
    </citation>
    <scope>NUCLEOTIDE SEQUENCE [LARGE SCALE GENOMIC DNA]</scope>
    <source>
        <strain evidence="3">TB1-E2</strain>
    </source>
</reference>
<organism evidence="2 3">
    <name type="scientific">Janthinobacterium aestuarii</name>
    <dbReference type="NCBI Taxonomy" id="2985511"/>
    <lineage>
        <taxon>Bacteria</taxon>
        <taxon>Pseudomonadati</taxon>
        <taxon>Pseudomonadota</taxon>
        <taxon>Betaproteobacteria</taxon>
        <taxon>Burkholderiales</taxon>
        <taxon>Oxalobacteraceae</taxon>
        <taxon>Janthinobacterium</taxon>
    </lineage>
</organism>
<dbReference type="PANTHER" id="PTHR43233:SF1">
    <property type="entry name" value="FAMILY N-ACETYLTRANSFERASE, PUTATIVE (AFU_ORTHOLOGUE AFUA_6G03350)-RELATED"/>
    <property type="match status" value="1"/>
</dbReference>
<evidence type="ECO:0000259" key="1">
    <source>
        <dbReference type="PROSITE" id="PS51186"/>
    </source>
</evidence>
<gene>
    <name evidence="2" type="ORF">OPV09_10895</name>
</gene>
<dbReference type="Proteomes" id="UP001373909">
    <property type="component" value="Chromosome"/>
</dbReference>
<sequence>MHAPLHISSERNELDVPMIHRYLSEQSYWKRGVAIDTVRKGIANALCFGGYVDGQQVAFARVVTDYTDFAYLRDVFVLPQYQGRGYGKQMVAAVLGDARLRDVAWMLGTDDAHGLYAGFGFTPLEAPQKYMRRPAPVKLSKE</sequence>
<proteinExistence type="predicted"/>
<evidence type="ECO:0000313" key="2">
    <source>
        <dbReference type="EMBL" id="WWO48566.1"/>
    </source>
</evidence>
<dbReference type="InterPro" id="IPR000182">
    <property type="entry name" value="GNAT_dom"/>
</dbReference>
<protein>
    <submittedName>
        <fullName evidence="2">GNAT family N-acetyltransferase</fullName>
    </submittedName>
</protein>
<dbReference type="EMBL" id="CP142523">
    <property type="protein sequence ID" value="WWO48566.1"/>
    <property type="molecule type" value="Genomic_DNA"/>
</dbReference>
<dbReference type="SUPFAM" id="SSF55729">
    <property type="entry name" value="Acyl-CoA N-acyltransferases (Nat)"/>
    <property type="match status" value="1"/>
</dbReference>
<dbReference type="Gene3D" id="3.40.630.30">
    <property type="match status" value="1"/>
</dbReference>
<dbReference type="RefSeq" id="WP_338681632.1">
    <property type="nucleotide sequence ID" value="NZ_CP142523.1"/>
</dbReference>
<dbReference type="InterPro" id="IPR016181">
    <property type="entry name" value="Acyl_CoA_acyltransferase"/>
</dbReference>
<dbReference type="PROSITE" id="PS51186">
    <property type="entry name" value="GNAT"/>
    <property type="match status" value="1"/>
</dbReference>
<feature type="domain" description="N-acetyltransferase" evidence="1">
    <location>
        <begin position="5"/>
        <end position="142"/>
    </location>
</feature>
<dbReference type="InterPro" id="IPR053144">
    <property type="entry name" value="Acetyltransferase_Butenolide"/>
</dbReference>
<evidence type="ECO:0000313" key="3">
    <source>
        <dbReference type="Proteomes" id="UP001373909"/>
    </source>
</evidence>
<dbReference type="PANTHER" id="PTHR43233">
    <property type="entry name" value="FAMILY N-ACETYLTRANSFERASE, PUTATIVE (AFU_ORTHOLOGUE AFUA_6G03350)-RELATED"/>
    <property type="match status" value="1"/>
</dbReference>